<accession>A0ABQ9HDX8</accession>
<keyword evidence="2" id="KW-1185">Reference proteome</keyword>
<protein>
    <submittedName>
        <fullName evidence="1">Uncharacterized protein</fullName>
    </submittedName>
</protein>
<proteinExistence type="predicted"/>
<dbReference type="Proteomes" id="UP001159363">
    <property type="component" value="Chromosome 4"/>
</dbReference>
<dbReference type="EMBL" id="JARBHB010000005">
    <property type="protein sequence ID" value="KAJ8882522.1"/>
    <property type="molecule type" value="Genomic_DNA"/>
</dbReference>
<evidence type="ECO:0000313" key="2">
    <source>
        <dbReference type="Proteomes" id="UP001159363"/>
    </source>
</evidence>
<organism evidence="1 2">
    <name type="scientific">Dryococelus australis</name>
    <dbReference type="NCBI Taxonomy" id="614101"/>
    <lineage>
        <taxon>Eukaryota</taxon>
        <taxon>Metazoa</taxon>
        <taxon>Ecdysozoa</taxon>
        <taxon>Arthropoda</taxon>
        <taxon>Hexapoda</taxon>
        <taxon>Insecta</taxon>
        <taxon>Pterygota</taxon>
        <taxon>Neoptera</taxon>
        <taxon>Polyneoptera</taxon>
        <taxon>Phasmatodea</taxon>
        <taxon>Verophasmatodea</taxon>
        <taxon>Anareolatae</taxon>
        <taxon>Phasmatidae</taxon>
        <taxon>Eurycanthinae</taxon>
        <taxon>Dryococelus</taxon>
    </lineage>
</organism>
<reference evidence="1 2" key="1">
    <citation type="submission" date="2023-02" db="EMBL/GenBank/DDBJ databases">
        <title>LHISI_Scaffold_Assembly.</title>
        <authorList>
            <person name="Stuart O.P."/>
            <person name="Cleave R."/>
            <person name="Magrath M.J.L."/>
            <person name="Mikheyev A.S."/>
        </authorList>
    </citation>
    <scope>NUCLEOTIDE SEQUENCE [LARGE SCALE GENOMIC DNA]</scope>
    <source>
        <strain evidence="1">Daus_M_001</strain>
        <tissue evidence="1">Leg muscle</tissue>
    </source>
</reference>
<name>A0ABQ9HDX8_9NEOP</name>
<comment type="caution">
    <text evidence="1">The sequence shown here is derived from an EMBL/GenBank/DDBJ whole genome shotgun (WGS) entry which is preliminary data.</text>
</comment>
<gene>
    <name evidence="1" type="ORF">PR048_014333</name>
</gene>
<evidence type="ECO:0000313" key="1">
    <source>
        <dbReference type="EMBL" id="KAJ8882522.1"/>
    </source>
</evidence>
<sequence length="243" mass="28036">MRSFCYQTNNRIKTSSNLAEEARLMNHYRLHKLIAKSFYEIMKTEETNIIRISFDTVSEVFYARQVWLYNLTFVLNEKDQNTSNTSVYTWTEDESGRGCNEVTSALSHIFWKTSYGKKGTIIEPNEYRKVFATGATVNVLGTDWAISNFMDASKKTLQRVLIYSKEHQTNIGIINTHNGLPTTVKGTKSTELLHEEYKNVPVLPEENHISQKKRQEGVGKLLKFVMLSEHARMFYKNALSDIA</sequence>